<dbReference type="GO" id="GO:0006890">
    <property type="term" value="P:retrograde vesicle-mediated transport, Golgi to endoplasmic reticulum"/>
    <property type="evidence" value="ECO:0007669"/>
    <property type="project" value="InterPro"/>
</dbReference>
<feature type="domain" description="V-SNARE coiled-coil homology" evidence="15">
    <location>
        <begin position="145"/>
        <end position="205"/>
    </location>
</feature>
<dbReference type="InterPro" id="IPR010908">
    <property type="entry name" value="Longin_dom"/>
</dbReference>
<dbReference type="InterPro" id="IPR042855">
    <property type="entry name" value="V_SNARE_CC"/>
</dbReference>
<name>A0A1J4MC29_9CRYT</name>
<evidence type="ECO:0000256" key="8">
    <source>
        <dbReference type="ARBA" id="ARBA00022989"/>
    </source>
</evidence>
<evidence type="ECO:0000256" key="6">
    <source>
        <dbReference type="ARBA" id="ARBA00022824"/>
    </source>
</evidence>
<keyword evidence="8 13" id="KW-1133">Transmembrane helix</keyword>
<evidence type="ECO:0000259" key="14">
    <source>
        <dbReference type="PROSITE" id="PS50859"/>
    </source>
</evidence>
<keyword evidence="9" id="KW-0333">Golgi apparatus</keyword>
<feature type="domain" description="Longin" evidence="14">
    <location>
        <begin position="6"/>
        <end position="130"/>
    </location>
</feature>
<dbReference type="InterPro" id="IPR044565">
    <property type="entry name" value="Sec22"/>
</dbReference>
<evidence type="ECO:0000256" key="2">
    <source>
        <dbReference type="ARBA" id="ARBA00004394"/>
    </source>
</evidence>
<dbReference type="GeneID" id="92367440"/>
<comment type="caution">
    <text evidence="16">The sequence shown here is derived from an EMBL/GenBank/DDBJ whole genome shotgun (WGS) entry which is preliminary data.</text>
</comment>
<keyword evidence="6" id="KW-0256">Endoplasmic reticulum</keyword>
<dbReference type="GO" id="GO:0015031">
    <property type="term" value="P:protein transport"/>
    <property type="evidence" value="ECO:0007669"/>
    <property type="project" value="UniProtKB-KW"/>
</dbReference>
<keyword evidence="5 13" id="KW-0812">Transmembrane</keyword>
<evidence type="ECO:0000256" key="12">
    <source>
        <dbReference type="PROSITE-ProRule" id="PRU00290"/>
    </source>
</evidence>
<dbReference type="GO" id="GO:0005789">
    <property type="term" value="C:endoplasmic reticulum membrane"/>
    <property type="evidence" value="ECO:0007669"/>
    <property type="project" value="UniProtKB-SubCell"/>
</dbReference>
<dbReference type="PANTHER" id="PTHR45837">
    <property type="entry name" value="VESICLE-TRAFFICKING PROTEIN SEC22B"/>
    <property type="match status" value="1"/>
</dbReference>
<evidence type="ECO:0000256" key="10">
    <source>
        <dbReference type="ARBA" id="ARBA00023054"/>
    </source>
</evidence>
<dbReference type="InterPro" id="IPR011012">
    <property type="entry name" value="Longin-like_dom_sf"/>
</dbReference>
<dbReference type="SUPFAM" id="SSF58038">
    <property type="entry name" value="SNARE fusion complex"/>
    <property type="match status" value="1"/>
</dbReference>
<dbReference type="RefSeq" id="XP_067066733.1">
    <property type="nucleotide sequence ID" value="XM_067213482.1"/>
</dbReference>
<dbReference type="Gene3D" id="3.30.450.50">
    <property type="entry name" value="Longin domain"/>
    <property type="match status" value="1"/>
</dbReference>
<sequence>MCEITFIGRASDGLVLTETWDDLTTNRSLQSYKHQAKQILKNVGSEVGSEKCSVDSGNYVFYYIVDGGIIYMTLCSKSYPKKLAFSFLQEVIKYFFEELKKEFGNRDGDYRANIESIDKPYYFIKFDRIIQRCKSEYRDPRSSKSLQKLNDSLIEVTNIMKRNVDDILLRGENLNEVERKANDLKYASLEFSRAAKKLSLQALIQKYAPFIALLTVFLLVIAWKLLL</sequence>
<dbReference type="SMART" id="SM01270">
    <property type="entry name" value="Longin"/>
    <property type="match status" value="1"/>
</dbReference>
<keyword evidence="17" id="KW-1185">Reference proteome</keyword>
<feature type="transmembrane region" description="Helical" evidence="13">
    <location>
        <begin position="207"/>
        <end position="226"/>
    </location>
</feature>
<keyword evidence="7" id="KW-0653">Protein transport</keyword>
<dbReference type="EMBL" id="LRBS01000121">
    <property type="protein sequence ID" value="OII71543.1"/>
    <property type="molecule type" value="Genomic_DNA"/>
</dbReference>
<organism evidence="16 17">
    <name type="scientific">Cryptosporidium andersoni</name>
    <dbReference type="NCBI Taxonomy" id="117008"/>
    <lineage>
        <taxon>Eukaryota</taxon>
        <taxon>Sar</taxon>
        <taxon>Alveolata</taxon>
        <taxon>Apicomplexa</taxon>
        <taxon>Conoidasida</taxon>
        <taxon>Coccidia</taxon>
        <taxon>Eucoccidiorida</taxon>
        <taxon>Eimeriorina</taxon>
        <taxon>Cryptosporidiidae</taxon>
        <taxon>Cryptosporidium</taxon>
    </lineage>
</organism>
<dbReference type="VEuPathDB" id="CryptoDB:cand_032560"/>
<evidence type="ECO:0000256" key="13">
    <source>
        <dbReference type="SAM" id="Phobius"/>
    </source>
</evidence>
<proteinExistence type="inferred from homology"/>
<keyword evidence="10 12" id="KW-0175">Coiled coil</keyword>
<evidence type="ECO:0000256" key="5">
    <source>
        <dbReference type="ARBA" id="ARBA00022692"/>
    </source>
</evidence>
<dbReference type="Proteomes" id="UP000186804">
    <property type="component" value="Unassembled WGS sequence"/>
</dbReference>
<evidence type="ECO:0000256" key="4">
    <source>
        <dbReference type="ARBA" id="ARBA00022448"/>
    </source>
</evidence>
<evidence type="ECO:0000256" key="1">
    <source>
        <dbReference type="ARBA" id="ARBA00004163"/>
    </source>
</evidence>
<evidence type="ECO:0000256" key="9">
    <source>
        <dbReference type="ARBA" id="ARBA00023034"/>
    </source>
</evidence>
<dbReference type="Pfam" id="PF00957">
    <property type="entry name" value="Synaptobrevin"/>
    <property type="match status" value="1"/>
</dbReference>
<reference evidence="16 17" key="1">
    <citation type="submission" date="2016-10" db="EMBL/GenBank/DDBJ databases">
        <title>Reductive evolution of mitochondrial metabolism and differential evolution of invasion-related proteins in Cryptosporidium.</title>
        <authorList>
            <person name="Liu S."/>
            <person name="Roellig D.M."/>
            <person name="Guo Y."/>
            <person name="Li N."/>
            <person name="Frace M.A."/>
            <person name="Tang K."/>
            <person name="Zhang L."/>
            <person name="Feng Y."/>
            <person name="Xiao L."/>
        </authorList>
    </citation>
    <scope>NUCLEOTIDE SEQUENCE [LARGE SCALE GENOMIC DNA]</scope>
    <source>
        <strain evidence="16">30847</strain>
    </source>
</reference>
<keyword evidence="4" id="KW-0813">Transport</keyword>
<evidence type="ECO:0000259" key="15">
    <source>
        <dbReference type="PROSITE" id="PS50892"/>
    </source>
</evidence>
<dbReference type="Gene3D" id="1.20.5.110">
    <property type="match status" value="1"/>
</dbReference>
<dbReference type="PROSITE" id="PS50892">
    <property type="entry name" value="V_SNARE"/>
    <property type="match status" value="1"/>
</dbReference>
<protein>
    <submittedName>
        <fullName evidence="16">Synaptobrevin family protein</fullName>
    </submittedName>
</protein>
<comment type="subcellular location">
    <subcellularLocation>
        <location evidence="1">Endoplasmic reticulum membrane</location>
        <topology evidence="1">Single-pass type IV membrane protein</topology>
    </subcellularLocation>
    <subcellularLocation>
        <location evidence="2">Golgi apparatus membrane</location>
    </subcellularLocation>
</comment>
<dbReference type="CDD" id="cd14824">
    <property type="entry name" value="Longin"/>
    <property type="match status" value="1"/>
</dbReference>
<dbReference type="SUPFAM" id="SSF64356">
    <property type="entry name" value="SNARE-like"/>
    <property type="match status" value="1"/>
</dbReference>
<evidence type="ECO:0000313" key="17">
    <source>
        <dbReference type="Proteomes" id="UP000186804"/>
    </source>
</evidence>
<evidence type="ECO:0000313" key="16">
    <source>
        <dbReference type="EMBL" id="OII71543.1"/>
    </source>
</evidence>
<evidence type="ECO:0000256" key="11">
    <source>
        <dbReference type="ARBA" id="ARBA00023136"/>
    </source>
</evidence>
<dbReference type="OrthoDB" id="1719357at2759"/>
<evidence type="ECO:0000256" key="3">
    <source>
        <dbReference type="ARBA" id="ARBA00008025"/>
    </source>
</evidence>
<comment type="similarity">
    <text evidence="3">Belongs to the synaptobrevin family.</text>
</comment>
<accession>A0A1J4MC29</accession>
<dbReference type="GO" id="GO:0005484">
    <property type="term" value="F:SNAP receptor activity"/>
    <property type="evidence" value="ECO:0007669"/>
    <property type="project" value="InterPro"/>
</dbReference>
<dbReference type="AlphaFoldDB" id="A0A1J4MC29"/>
<evidence type="ECO:0000256" key="7">
    <source>
        <dbReference type="ARBA" id="ARBA00022927"/>
    </source>
</evidence>
<dbReference type="GO" id="GO:0000139">
    <property type="term" value="C:Golgi membrane"/>
    <property type="evidence" value="ECO:0007669"/>
    <property type="project" value="UniProtKB-SubCell"/>
</dbReference>
<keyword evidence="11 13" id="KW-0472">Membrane</keyword>
<dbReference type="GO" id="GO:0006888">
    <property type="term" value="P:endoplasmic reticulum to Golgi vesicle-mediated transport"/>
    <property type="evidence" value="ECO:0007669"/>
    <property type="project" value="InterPro"/>
</dbReference>
<dbReference type="Pfam" id="PF13774">
    <property type="entry name" value="Longin"/>
    <property type="match status" value="1"/>
</dbReference>
<dbReference type="CDD" id="cd15866">
    <property type="entry name" value="R-SNARE_SEC22"/>
    <property type="match status" value="1"/>
</dbReference>
<gene>
    <name evidence="16" type="ORF">cand_032560</name>
</gene>
<dbReference type="PROSITE" id="PS50859">
    <property type="entry name" value="LONGIN"/>
    <property type="match status" value="1"/>
</dbReference>